<reference evidence="1 2" key="1">
    <citation type="journal article" date="2016" name="Mol. Biol. Evol.">
        <title>Comparative Genomics of Early-Diverging Mushroom-Forming Fungi Provides Insights into the Origins of Lignocellulose Decay Capabilities.</title>
        <authorList>
            <person name="Nagy L.G."/>
            <person name="Riley R."/>
            <person name="Tritt A."/>
            <person name="Adam C."/>
            <person name="Daum C."/>
            <person name="Floudas D."/>
            <person name="Sun H."/>
            <person name="Yadav J.S."/>
            <person name="Pangilinan J."/>
            <person name="Larsson K.H."/>
            <person name="Matsuura K."/>
            <person name="Barry K."/>
            <person name="Labutti K."/>
            <person name="Kuo R."/>
            <person name="Ohm R.A."/>
            <person name="Bhattacharya S.S."/>
            <person name="Shirouzu T."/>
            <person name="Yoshinaga Y."/>
            <person name="Martin F.M."/>
            <person name="Grigoriev I.V."/>
            <person name="Hibbett D.S."/>
        </authorList>
    </citation>
    <scope>NUCLEOTIDE SEQUENCE [LARGE SCALE GENOMIC DNA]</scope>
    <source>
        <strain evidence="1 2">HHB14362 ss-1</strain>
    </source>
</reference>
<evidence type="ECO:0000313" key="2">
    <source>
        <dbReference type="Proteomes" id="UP000076761"/>
    </source>
</evidence>
<sequence length="113" mass="12485">MNRATHTLSHVCEIDHPCISAVQDLSSVNDVSKAHCHICLCHIVISNQSYHSGCVAYIPLVSCVKYGMVKKQKSRVCTSSATDHPAPMAKETPTWIGCTPQYFHDHGDLESYL</sequence>
<dbReference type="InParanoid" id="A0A165MB37"/>
<dbReference type="AlphaFoldDB" id="A0A165MB37"/>
<keyword evidence="2" id="KW-1185">Reference proteome</keyword>
<name>A0A165MB37_9AGAM</name>
<gene>
    <name evidence="1" type="ORF">NEOLEDRAFT_1143836</name>
</gene>
<evidence type="ECO:0000313" key="1">
    <source>
        <dbReference type="EMBL" id="KZT18117.1"/>
    </source>
</evidence>
<dbReference type="Proteomes" id="UP000076761">
    <property type="component" value="Unassembled WGS sequence"/>
</dbReference>
<proteinExistence type="predicted"/>
<organism evidence="1 2">
    <name type="scientific">Neolentinus lepideus HHB14362 ss-1</name>
    <dbReference type="NCBI Taxonomy" id="1314782"/>
    <lineage>
        <taxon>Eukaryota</taxon>
        <taxon>Fungi</taxon>
        <taxon>Dikarya</taxon>
        <taxon>Basidiomycota</taxon>
        <taxon>Agaricomycotina</taxon>
        <taxon>Agaricomycetes</taxon>
        <taxon>Gloeophyllales</taxon>
        <taxon>Gloeophyllaceae</taxon>
        <taxon>Neolentinus</taxon>
    </lineage>
</organism>
<protein>
    <submittedName>
        <fullName evidence="1">Uncharacterized protein</fullName>
    </submittedName>
</protein>
<dbReference type="EMBL" id="KV425708">
    <property type="protein sequence ID" value="KZT18117.1"/>
    <property type="molecule type" value="Genomic_DNA"/>
</dbReference>
<accession>A0A165MB37</accession>